<dbReference type="EMBL" id="JAHIBW010000020">
    <property type="protein sequence ID" value="KAG7300822.1"/>
    <property type="molecule type" value="Genomic_DNA"/>
</dbReference>
<accession>A0ABQ7Q6F7</accession>
<feature type="compositionally biased region" description="Polar residues" evidence="1">
    <location>
        <begin position="17"/>
        <end position="28"/>
    </location>
</feature>
<dbReference type="Proteomes" id="UP000823941">
    <property type="component" value="Chromosome 20"/>
</dbReference>
<evidence type="ECO:0000313" key="2">
    <source>
        <dbReference type="EMBL" id="KAG7300822.1"/>
    </source>
</evidence>
<feature type="region of interest" description="Disordered" evidence="1">
    <location>
        <begin position="1"/>
        <end position="45"/>
    </location>
</feature>
<sequence length="53" mass="5825">MMTKQQSKACWFGQSHPCASNTPPSARTHQPPLLPHSGGATTRPDNYISYVCH</sequence>
<comment type="caution">
    <text evidence="2">The sequence shown here is derived from an EMBL/GenBank/DDBJ whole genome shotgun (WGS) entry which is preliminary data.</text>
</comment>
<organism evidence="2 3">
    <name type="scientific">Plutella xylostella</name>
    <name type="common">Diamondback moth</name>
    <name type="synonym">Plutella maculipennis</name>
    <dbReference type="NCBI Taxonomy" id="51655"/>
    <lineage>
        <taxon>Eukaryota</taxon>
        <taxon>Metazoa</taxon>
        <taxon>Ecdysozoa</taxon>
        <taxon>Arthropoda</taxon>
        <taxon>Hexapoda</taxon>
        <taxon>Insecta</taxon>
        <taxon>Pterygota</taxon>
        <taxon>Neoptera</taxon>
        <taxon>Endopterygota</taxon>
        <taxon>Lepidoptera</taxon>
        <taxon>Glossata</taxon>
        <taxon>Ditrysia</taxon>
        <taxon>Yponomeutoidea</taxon>
        <taxon>Plutellidae</taxon>
        <taxon>Plutella</taxon>
    </lineage>
</organism>
<evidence type="ECO:0000313" key="3">
    <source>
        <dbReference type="Proteomes" id="UP000823941"/>
    </source>
</evidence>
<protein>
    <submittedName>
        <fullName evidence="2">Uncharacterized protein</fullName>
    </submittedName>
</protein>
<keyword evidence="3" id="KW-1185">Reference proteome</keyword>
<evidence type="ECO:0000256" key="1">
    <source>
        <dbReference type="SAM" id="MobiDB-lite"/>
    </source>
</evidence>
<gene>
    <name evidence="2" type="ORF">JYU34_015158</name>
</gene>
<name>A0ABQ7Q6F7_PLUXY</name>
<reference evidence="2 3" key="1">
    <citation type="submission" date="2021-06" db="EMBL/GenBank/DDBJ databases">
        <title>A haploid diamondback moth (Plutella xylostella L.) genome assembly resolves 31 chromosomes and identifies a diamide resistance mutation.</title>
        <authorList>
            <person name="Ward C.M."/>
            <person name="Perry K.D."/>
            <person name="Baker G."/>
            <person name="Powis K."/>
            <person name="Heckel D.G."/>
            <person name="Baxter S.W."/>
        </authorList>
    </citation>
    <scope>NUCLEOTIDE SEQUENCE [LARGE SCALE GENOMIC DNA]</scope>
    <source>
        <strain evidence="2 3">LV</strain>
        <tissue evidence="2">Single pupa</tissue>
    </source>
</reference>
<proteinExistence type="predicted"/>